<sequence length="740" mass="83118">MIDRKPKQNRWLELRSPKVATPPAISDRVGSPPKLVRGSSEQIQPQRKSRKERLKELRMLLESQSMNQPPSPPPEPEVVQPEPTVSSALVTVVPPTVEPETPSPKRNNPIMASLPLLGLLLVLATPPGVAYVASTLLLRSPALPNCPKIFWPLASASLRLYCAEMAASKNTLDDFLLAFELVSVLPEDHPLRPEINRHIDKWSIGIMNLAESQFQAGELSEAIRIAKKIPPQTSASASVEQRIKQWQEIWKKAEGIYRKVEDLMRREELNLAFREATQLLNVGNNYWETVRYQKLTDLLQIAREDSRKLAEARSLGNQGGVNNLLLAIKKLEEISDQSYLQDQAKKEVSALSKSIMTIAEDILNQGQWQEAIATVNKIPTSANLTEEVKDFIVLARAHVPALLDTPEGLTDAIAQAGAIERNRPLYWKAQQYIRGWQQEIADLTILNEAERLARSQTIPDLRAAIAKLQLIPVSHSRGSEARKNISQWNRKIEEIEDRPLLDIAEQLASFGDVDSLKAAVERASQIGRGRALYDEAQEQIKEWRVRSERLEFQPVLDRAQELAAQGDFANAIAVAEQIRPGLLMYEKARADINQWRSQLQDIQNLENAETSAIPGTIDGLIRGIQLADRVSPSGSWRWRADQLINDWSQTLFTRGLDQAIYDIPGAIETLKMIPPGSTVYNSAQAQISDWQSWLNPPTPVPNQQPTPPRSVSPNIEFEQPPDLNKPIRWDNSIDDPQPRL</sequence>
<dbReference type="Proteomes" id="UP000032946">
    <property type="component" value="Chromosome"/>
</dbReference>
<dbReference type="AlphaFoldDB" id="A0A9P1NZJ0"/>
<feature type="compositionally biased region" description="Pro residues" evidence="1">
    <location>
        <begin position="696"/>
        <end position="710"/>
    </location>
</feature>
<accession>A0A9P1NZJ0</accession>
<organism evidence="3 4">
    <name type="scientific">Limnospira indica PCC 8005</name>
    <dbReference type="NCBI Taxonomy" id="376219"/>
    <lineage>
        <taxon>Bacteria</taxon>
        <taxon>Bacillati</taxon>
        <taxon>Cyanobacteriota</taxon>
        <taxon>Cyanophyceae</taxon>
        <taxon>Oscillatoriophycideae</taxon>
        <taxon>Oscillatoriales</taxon>
        <taxon>Sirenicapillariaceae</taxon>
        <taxon>Limnospira</taxon>
    </lineage>
</organism>
<gene>
    <name evidence="3" type="ORF">ARTHRO_30520</name>
</gene>
<dbReference type="EMBL" id="FO818640">
    <property type="protein sequence ID" value="CDM95252.1"/>
    <property type="molecule type" value="Genomic_DNA"/>
</dbReference>
<feature type="compositionally biased region" description="Basic and acidic residues" evidence="1">
    <location>
        <begin position="1"/>
        <end position="16"/>
    </location>
</feature>
<feature type="region of interest" description="Disordered" evidence="1">
    <location>
        <begin position="693"/>
        <end position="740"/>
    </location>
</feature>
<name>A0A9P1NZJ0_9CYAN</name>
<evidence type="ECO:0000313" key="4">
    <source>
        <dbReference type="Proteomes" id="UP000032946"/>
    </source>
</evidence>
<keyword evidence="2" id="KW-0812">Transmembrane</keyword>
<evidence type="ECO:0008006" key="5">
    <source>
        <dbReference type="Google" id="ProtNLM"/>
    </source>
</evidence>
<keyword evidence="2" id="KW-1133">Transmembrane helix</keyword>
<proteinExistence type="predicted"/>
<reference evidence="3 4" key="1">
    <citation type="submission" date="2014-02" db="EMBL/GenBank/DDBJ databases">
        <authorList>
            <person name="Genoscope - CEA"/>
        </authorList>
    </citation>
    <scope>NUCLEOTIDE SEQUENCE [LARGE SCALE GENOMIC DNA]</scope>
    <source>
        <strain evidence="3 4">PCC 8005</strain>
    </source>
</reference>
<keyword evidence="2" id="KW-0472">Membrane</keyword>
<evidence type="ECO:0000256" key="1">
    <source>
        <dbReference type="SAM" id="MobiDB-lite"/>
    </source>
</evidence>
<evidence type="ECO:0000313" key="3">
    <source>
        <dbReference type="EMBL" id="CDM95252.1"/>
    </source>
</evidence>
<evidence type="ECO:0000256" key="2">
    <source>
        <dbReference type="SAM" id="Phobius"/>
    </source>
</evidence>
<feature type="transmembrane region" description="Helical" evidence="2">
    <location>
        <begin position="114"/>
        <end position="138"/>
    </location>
</feature>
<keyword evidence="4" id="KW-1185">Reference proteome</keyword>
<feature type="region of interest" description="Disordered" evidence="1">
    <location>
        <begin position="1"/>
        <end position="81"/>
    </location>
</feature>
<protein>
    <recommendedName>
        <fullName evidence="5">Chromosome segregation ATPase</fullName>
    </recommendedName>
</protein>
<dbReference type="RefSeq" id="WP_006625577.1">
    <property type="nucleotide sequence ID" value="NZ_FO818640.1"/>
</dbReference>